<name>A0A2S5GL29_9BURK</name>
<dbReference type="AlphaFoldDB" id="A0A2S5GL29"/>
<comment type="caution">
    <text evidence="1">The sequence shown here is derived from an EMBL/GenBank/DDBJ whole genome shotgun (WGS) entry which is preliminary data.</text>
</comment>
<proteinExistence type="predicted"/>
<organism evidence="1 2">
    <name type="scientific">Achromobacter spanius</name>
    <dbReference type="NCBI Taxonomy" id="217203"/>
    <lineage>
        <taxon>Bacteria</taxon>
        <taxon>Pseudomonadati</taxon>
        <taxon>Pseudomonadota</taxon>
        <taxon>Betaproteobacteria</taxon>
        <taxon>Burkholderiales</taxon>
        <taxon>Alcaligenaceae</taxon>
        <taxon>Achromobacter</taxon>
    </lineage>
</organism>
<protein>
    <submittedName>
        <fullName evidence="1">Uncharacterized protein</fullName>
    </submittedName>
</protein>
<dbReference type="EMBL" id="PREU01000013">
    <property type="protein sequence ID" value="PPA73709.1"/>
    <property type="molecule type" value="Genomic_DNA"/>
</dbReference>
<dbReference type="Proteomes" id="UP000239990">
    <property type="component" value="Unassembled WGS sequence"/>
</dbReference>
<evidence type="ECO:0000313" key="1">
    <source>
        <dbReference type="EMBL" id="PPA73709.1"/>
    </source>
</evidence>
<sequence length="110" mass="12379">MPDILCICTVIEGQYMDAFERTPPAPLHAARIRELYARNPTAEACALAWEIWRLQRVIVALDAGMKSAGGLRHRQDIIDRVAELRRYVAGEPCLNEPLAIKPGARRGERE</sequence>
<reference evidence="1 2" key="1">
    <citation type="submission" date="2018-02" db="EMBL/GenBank/DDBJ databases">
        <title>Draft Genome of Achromobacter spanius stain 6.</title>
        <authorList>
            <person name="Gunasekera T.S."/>
            <person name="Radwan O."/>
            <person name="Ruiz O.N."/>
        </authorList>
    </citation>
    <scope>NUCLEOTIDE SEQUENCE [LARGE SCALE GENOMIC DNA]</scope>
    <source>
        <strain evidence="1 2">6</strain>
    </source>
</reference>
<evidence type="ECO:0000313" key="2">
    <source>
        <dbReference type="Proteomes" id="UP000239990"/>
    </source>
</evidence>
<accession>A0A2S5GL29</accession>
<gene>
    <name evidence="1" type="ORF">C4E15_23900</name>
</gene>